<proteinExistence type="predicted"/>
<evidence type="ECO:0000313" key="1">
    <source>
        <dbReference type="EMBL" id="QUX32005.1"/>
    </source>
</evidence>
<dbReference type="EMBL" id="CP074132">
    <property type="protein sequence ID" value="QUX32005.1"/>
    <property type="molecule type" value="Genomic_DNA"/>
</dbReference>
<dbReference type="RefSeq" id="WP_212644646.1">
    <property type="nucleotide sequence ID" value="NZ_CP074132.1"/>
</dbReference>
<gene>
    <name evidence="1" type="ORF">KGD83_20435</name>
</gene>
<accession>A0ABX8CDT6</accession>
<reference evidence="2" key="1">
    <citation type="submission" date="2021-05" db="EMBL/GenBank/DDBJ databases">
        <title>Direct Submission.</title>
        <authorList>
            <person name="Li K."/>
            <person name="Gao J."/>
        </authorList>
    </citation>
    <scope>NUCLEOTIDE SEQUENCE [LARGE SCALE GENOMIC DNA]</scope>
    <source>
        <strain evidence="2">HDS12</strain>
    </source>
</reference>
<evidence type="ECO:0000313" key="2">
    <source>
        <dbReference type="Proteomes" id="UP000678016"/>
    </source>
</evidence>
<protein>
    <submittedName>
        <fullName evidence="1">Uncharacterized protein</fullName>
    </submittedName>
</protein>
<sequence>MGVSLHYSATRATPLDAHEHAPAAGALAGGERAPVEEAAALLPRWHAAGEVPETHGRREEVFGGLFPYDGRHLSEGEVLAGSGKPPHHSCGAEPLLCRLRHYLGALTRLRRAPPNARWSVRVEDAEVPWTGEGGYSLGGASA</sequence>
<organism evidence="1 2">
    <name type="scientific">Nocardiopsis akebiae</name>
    <dbReference type="NCBI Taxonomy" id="2831968"/>
    <lineage>
        <taxon>Bacteria</taxon>
        <taxon>Bacillati</taxon>
        <taxon>Actinomycetota</taxon>
        <taxon>Actinomycetes</taxon>
        <taxon>Streptosporangiales</taxon>
        <taxon>Nocardiopsidaceae</taxon>
        <taxon>Nocardiopsis</taxon>
    </lineage>
</organism>
<name>A0ABX8CDT6_9ACTN</name>
<keyword evidence="2" id="KW-1185">Reference proteome</keyword>
<dbReference type="Proteomes" id="UP000678016">
    <property type="component" value="Chromosome"/>
</dbReference>